<evidence type="ECO:0000256" key="3">
    <source>
        <dbReference type="ARBA" id="ARBA00022840"/>
    </source>
</evidence>
<dbReference type="AlphaFoldDB" id="A0A9W6TP61"/>
<proteinExistence type="predicted"/>
<dbReference type="SUPFAM" id="SSF52540">
    <property type="entry name" value="P-loop containing nucleoside triphosphate hydrolases"/>
    <property type="match status" value="1"/>
</dbReference>
<dbReference type="EMBL" id="BSXW01000253">
    <property type="protein sequence ID" value="GMF16503.1"/>
    <property type="molecule type" value="Genomic_DNA"/>
</dbReference>
<evidence type="ECO:0000259" key="4">
    <source>
        <dbReference type="PROSITE" id="PS50893"/>
    </source>
</evidence>
<accession>A0A9W6TP61</accession>
<dbReference type="Gene3D" id="3.40.50.300">
    <property type="entry name" value="P-loop containing nucleotide triphosphate hydrolases"/>
    <property type="match status" value="1"/>
</dbReference>
<evidence type="ECO:0000313" key="6">
    <source>
        <dbReference type="Proteomes" id="UP001165083"/>
    </source>
</evidence>
<evidence type="ECO:0000313" key="5">
    <source>
        <dbReference type="EMBL" id="GMF16503.1"/>
    </source>
</evidence>
<dbReference type="InterPro" id="IPR027417">
    <property type="entry name" value="P-loop_NTPase"/>
</dbReference>
<keyword evidence="3" id="KW-0067">ATP-binding</keyword>
<organism evidence="5 6">
    <name type="scientific">Phytophthora lilii</name>
    <dbReference type="NCBI Taxonomy" id="2077276"/>
    <lineage>
        <taxon>Eukaryota</taxon>
        <taxon>Sar</taxon>
        <taxon>Stramenopiles</taxon>
        <taxon>Oomycota</taxon>
        <taxon>Peronosporomycetes</taxon>
        <taxon>Peronosporales</taxon>
        <taxon>Peronosporaceae</taxon>
        <taxon>Phytophthora</taxon>
    </lineage>
</organism>
<keyword evidence="6" id="KW-1185">Reference proteome</keyword>
<reference evidence="5" key="1">
    <citation type="submission" date="2023-04" db="EMBL/GenBank/DDBJ databases">
        <title>Phytophthora lilii NBRC 32176.</title>
        <authorList>
            <person name="Ichikawa N."/>
            <person name="Sato H."/>
            <person name="Tonouchi N."/>
        </authorList>
    </citation>
    <scope>NUCLEOTIDE SEQUENCE</scope>
    <source>
        <strain evidence="5">NBRC 32176</strain>
    </source>
</reference>
<dbReference type="OrthoDB" id="152732at2759"/>
<dbReference type="PROSITE" id="PS50893">
    <property type="entry name" value="ABC_TRANSPORTER_2"/>
    <property type="match status" value="1"/>
</dbReference>
<dbReference type="InterPro" id="IPR003439">
    <property type="entry name" value="ABC_transporter-like_ATP-bd"/>
</dbReference>
<comment type="caution">
    <text evidence="5">The sequence shown here is derived from an EMBL/GenBank/DDBJ whole genome shotgun (WGS) entry which is preliminary data.</text>
</comment>
<gene>
    <name evidence="5" type="ORF">Plil01_000588800</name>
</gene>
<dbReference type="Pfam" id="PF00005">
    <property type="entry name" value="ABC_tran"/>
    <property type="match status" value="1"/>
</dbReference>
<dbReference type="PANTHER" id="PTHR19241">
    <property type="entry name" value="ATP-BINDING CASSETTE TRANSPORTER"/>
    <property type="match status" value="1"/>
</dbReference>
<protein>
    <submittedName>
        <fullName evidence="5">Unnamed protein product</fullName>
    </submittedName>
</protein>
<dbReference type="GO" id="GO:0016887">
    <property type="term" value="F:ATP hydrolysis activity"/>
    <property type="evidence" value="ECO:0007669"/>
    <property type="project" value="InterPro"/>
</dbReference>
<evidence type="ECO:0000256" key="1">
    <source>
        <dbReference type="ARBA" id="ARBA00022448"/>
    </source>
</evidence>
<keyword evidence="1" id="KW-0813">Transport</keyword>
<dbReference type="GO" id="GO:0005524">
    <property type="term" value="F:ATP binding"/>
    <property type="evidence" value="ECO:0007669"/>
    <property type="project" value="UniProtKB-KW"/>
</dbReference>
<dbReference type="InterPro" id="IPR003593">
    <property type="entry name" value="AAA+_ATPase"/>
</dbReference>
<feature type="domain" description="ABC transporter" evidence="4">
    <location>
        <begin position="67"/>
        <end position="323"/>
    </location>
</feature>
<name>A0A9W6TP61_9STRA</name>
<sequence>MPPEPRELTKKDLASADDLMAEGIFRMDVTLSSTLGSTLGHPIPGIEVRFQDLQLSATVPQIRNGSLEVPTLWSKLQQGVSKVCLKSKQVTVEKKILRGLTGSFKPGRTTLILGQPGAGKSSLMKVLANRFHMEKNITLSGDVDYNGKHLQETLDFAHQCCSGSSLEPWVVKVLRKAGPEQQKHALELMNAHHTFSSDLTLQMFGLENCKDTIVGNAMLRGVSGGERKRVTTGEMMFGPKRLLLLDEISTGLDSAATYDICKAMKSKARSFNAAVVISLLQPLPEVLDLFDDVLLMNNGRIMYHGERAEAVPYFARMGFHCPPNKNAADFLLDLCTNKMGEYVLGQIQDVPYHSSEFAARFRESNIFRAAQKEFDRPIESMAVFADHRPFRQRFNEDLVTLLRRQLTFTIRDVGYLMGQAITVTAMGLLRFGNGRFGQSVDAGFAVFVLDIRVDEPGSTGINLLRSTSRLLQTTWR</sequence>
<dbReference type="SMART" id="SM00382">
    <property type="entry name" value="AAA"/>
    <property type="match status" value="1"/>
</dbReference>
<dbReference type="Proteomes" id="UP001165083">
    <property type="component" value="Unassembled WGS sequence"/>
</dbReference>
<evidence type="ECO:0000256" key="2">
    <source>
        <dbReference type="ARBA" id="ARBA00022741"/>
    </source>
</evidence>
<keyword evidence="2" id="KW-0547">Nucleotide-binding</keyword>